<gene>
    <name evidence="2" type="ORF">BN2475_1470011</name>
</gene>
<evidence type="ECO:0000313" key="2">
    <source>
        <dbReference type="EMBL" id="SIT49554.1"/>
    </source>
</evidence>
<dbReference type="OrthoDB" id="1215854at2"/>
<reference evidence="2 3" key="1">
    <citation type="submission" date="2016-12" db="EMBL/GenBank/DDBJ databases">
        <authorList>
            <person name="Song W.-J."/>
            <person name="Kurnit D.M."/>
        </authorList>
    </citation>
    <scope>NUCLEOTIDE SEQUENCE [LARGE SCALE GENOMIC DNA]</scope>
    <source>
        <strain evidence="2 3">STM7296</strain>
    </source>
</reference>
<dbReference type="AlphaFoldDB" id="A0A1N7SQE8"/>
<accession>A0A1N7SQE8</accession>
<dbReference type="EMBL" id="CYGX02000147">
    <property type="protein sequence ID" value="SIT49554.1"/>
    <property type="molecule type" value="Genomic_DNA"/>
</dbReference>
<feature type="region of interest" description="Disordered" evidence="1">
    <location>
        <begin position="1"/>
        <end position="23"/>
    </location>
</feature>
<evidence type="ECO:0000256" key="1">
    <source>
        <dbReference type="SAM" id="MobiDB-lite"/>
    </source>
</evidence>
<keyword evidence="3" id="KW-1185">Reference proteome</keyword>
<evidence type="ECO:0000313" key="3">
    <source>
        <dbReference type="Proteomes" id="UP000187012"/>
    </source>
</evidence>
<protein>
    <submittedName>
        <fullName evidence="2">Uncharacterized protein</fullName>
    </submittedName>
</protein>
<proteinExistence type="predicted"/>
<sequence>MQGEISRPRVQLPGVSARWSEPPAQLSPSLEAKFGLEIEIPSVDVSAVGGGDALRRGVILLDRPHWKLECDDNGGGRHDLEFVTNPLASEDDVRAAVREITALTAAIRARALAGDMTVQLKDVVSDAKVDAALQLNDPRMPGRLQATYGVGLDHVGMLIDELLPKKQAEGIYENTRTVADFYAARTGEPLPPKACSFIQLISMYLTRAQAKLPADGTVHIFFRMMARSDFCAAFSKLLSPHEQEALRTLLVPLKDSPTRVPMMMEALHMSDPDQLVFAKPYNLADRNPNHRQAGPTIKDWLTSIIEGRQEGPLQKDLLSPPVGYPLHSGDLSTDYGMGAMGVDERNGLILFEIRGAPYRPRHVTMNGQLARAADNELGHAGRHNPALKTSKRGPVTSAKYDALRGAEEAYAGLRNSAQTIEARAERLDTAGWKYMGRYFETQLTMLTKARTAISARSQSSWAPRLSQTMDELQKAAHEVLQRGNDGKLQDLVAKLEPFKLALAQYEDVLWKAGARRK</sequence>
<dbReference type="RefSeq" id="WP_094783448.1">
    <property type="nucleotide sequence ID" value="NZ_CYGX02000147.1"/>
</dbReference>
<name>A0A1N7SQE8_9BURK</name>
<organism evidence="2 3">
    <name type="scientific">Paraburkholderia ribeironis</name>
    <dbReference type="NCBI Taxonomy" id="1247936"/>
    <lineage>
        <taxon>Bacteria</taxon>
        <taxon>Pseudomonadati</taxon>
        <taxon>Pseudomonadota</taxon>
        <taxon>Betaproteobacteria</taxon>
        <taxon>Burkholderiales</taxon>
        <taxon>Burkholderiaceae</taxon>
        <taxon>Paraburkholderia</taxon>
    </lineage>
</organism>
<dbReference type="Proteomes" id="UP000187012">
    <property type="component" value="Unassembled WGS sequence"/>
</dbReference>